<reference evidence="2 3" key="1">
    <citation type="submission" date="2018-03" db="EMBL/GenBank/DDBJ databases">
        <title>Complete genome sequence of Thauera aromatica, a model organism for studying aromatic compound degradation under denitrifying conditions.</title>
        <authorList>
            <person name="Lo H.-Y."/>
            <person name="Goris T."/>
            <person name="Boll M."/>
            <person name="Mueller J.A."/>
        </authorList>
    </citation>
    <scope>NUCLEOTIDE SEQUENCE [LARGE SCALE GENOMIC DNA]</scope>
    <source>
        <strain evidence="2 3">K172</strain>
    </source>
</reference>
<organism evidence="2 3">
    <name type="scientific">Thauera aromatica K172</name>
    <dbReference type="NCBI Taxonomy" id="44139"/>
    <lineage>
        <taxon>Bacteria</taxon>
        <taxon>Pseudomonadati</taxon>
        <taxon>Pseudomonadota</taxon>
        <taxon>Betaproteobacteria</taxon>
        <taxon>Rhodocyclales</taxon>
        <taxon>Zoogloeaceae</taxon>
        <taxon>Thauera</taxon>
    </lineage>
</organism>
<evidence type="ECO:0000313" key="2">
    <source>
        <dbReference type="EMBL" id="AVR89876.1"/>
    </source>
</evidence>
<dbReference type="EMBL" id="CP028339">
    <property type="protein sequence ID" value="AVR89876.1"/>
    <property type="molecule type" value="Genomic_DNA"/>
</dbReference>
<proteinExistence type="predicted"/>
<accession>A0A2R4BRA3</accession>
<feature type="region of interest" description="Disordered" evidence="1">
    <location>
        <begin position="56"/>
        <end position="83"/>
    </location>
</feature>
<dbReference type="KEGG" id="tak:Tharo_2995"/>
<evidence type="ECO:0008006" key="4">
    <source>
        <dbReference type="Google" id="ProtNLM"/>
    </source>
</evidence>
<dbReference type="OrthoDB" id="5296629at2"/>
<feature type="compositionally biased region" description="Basic and acidic residues" evidence="1">
    <location>
        <begin position="56"/>
        <end position="78"/>
    </location>
</feature>
<dbReference type="AlphaFoldDB" id="A0A2R4BRA3"/>
<evidence type="ECO:0000256" key="1">
    <source>
        <dbReference type="SAM" id="MobiDB-lite"/>
    </source>
</evidence>
<dbReference type="RefSeq" id="WP_107221925.1">
    <property type="nucleotide sequence ID" value="NZ_CP028339.1"/>
</dbReference>
<evidence type="ECO:0000313" key="3">
    <source>
        <dbReference type="Proteomes" id="UP000241885"/>
    </source>
</evidence>
<protein>
    <recommendedName>
        <fullName evidence="4">DUF1840 domain-containing protein</fullName>
    </recommendedName>
</protein>
<dbReference type="Pfam" id="PF08895">
    <property type="entry name" value="DUF1840"/>
    <property type="match status" value="1"/>
</dbReference>
<dbReference type="InterPro" id="IPR014991">
    <property type="entry name" value="DUF1840"/>
</dbReference>
<gene>
    <name evidence="2" type="ORF">Tharo_2995</name>
</gene>
<name>A0A2R4BRA3_THAAR</name>
<sequence>MLVTFKSAASADVIMFGAIARTLIDILGKTATGDSGIVTVPQLPEAITRLRAAIDEDRARQAERPHDPDAEAQAREAGRSGMAAPVSLAQRAWPLLDMLEASLRENVPVVWGT</sequence>
<keyword evidence="3" id="KW-1185">Reference proteome</keyword>
<dbReference type="Proteomes" id="UP000241885">
    <property type="component" value="Chromosome"/>
</dbReference>